<evidence type="ECO:0000313" key="3">
    <source>
        <dbReference type="Proteomes" id="UP000827721"/>
    </source>
</evidence>
<comment type="caution">
    <text evidence="2">The sequence shown here is derived from an EMBL/GenBank/DDBJ whole genome shotgun (WGS) entry which is preliminary data.</text>
</comment>
<gene>
    <name evidence="2" type="ORF">JRO89_XSUnG0175000</name>
</gene>
<reference evidence="2 3" key="1">
    <citation type="submission" date="2021-02" db="EMBL/GenBank/DDBJ databases">
        <title>Plant Genome Project.</title>
        <authorList>
            <person name="Zhang R.-G."/>
        </authorList>
    </citation>
    <scope>NUCLEOTIDE SEQUENCE [LARGE SCALE GENOMIC DNA]</scope>
    <source>
        <tissue evidence="2">Leaves</tissue>
    </source>
</reference>
<feature type="compositionally biased region" description="Basic and acidic residues" evidence="1">
    <location>
        <begin position="92"/>
        <end position="115"/>
    </location>
</feature>
<evidence type="ECO:0000256" key="1">
    <source>
        <dbReference type="SAM" id="MobiDB-lite"/>
    </source>
</evidence>
<keyword evidence="3" id="KW-1185">Reference proteome</keyword>
<sequence length="163" mass="18173">MKARILAFLPKAAATPVTFQLSPPWTPRGKFAASRKGFPCPVIPIIPKEVRGQPKTDSFVAREPNSPEISCIGRVKKRKSKSKPKLALPRVQETKEISSPRDMKNRPVSIQDHKKSSAGAGTEESSLGQIKQYSSSRGALGDFDWRDHYEENCEKEEEGRQVI</sequence>
<dbReference type="PANTHER" id="PTHR34779:SF1">
    <property type="entry name" value="OS09G0542900 PROTEIN"/>
    <property type="match status" value="1"/>
</dbReference>
<feature type="compositionally biased region" description="Basic residues" evidence="1">
    <location>
        <begin position="74"/>
        <end position="84"/>
    </location>
</feature>
<organism evidence="2 3">
    <name type="scientific">Xanthoceras sorbifolium</name>
    <dbReference type="NCBI Taxonomy" id="99658"/>
    <lineage>
        <taxon>Eukaryota</taxon>
        <taxon>Viridiplantae</taxon>
        <taxon>Streptophyta</taxon>
        <taxon>Embryophyta</taxon>
        <taxon>Tracheophyta</taxon>
        <taxon>Spermatophyta</taxon>
        <taxon>Magnoliopsida</taxon>
        <taxon>eudicotyledons</taxon>
        <taxon>Gunneridae</taxon>
        <taxon>Pentapetalae</taxon>
        <taxon>rosids</taxon>
        <taxon>malvids</taxon>
        <taxon>Sapindales</taxon>
        <taxon>Sapindaceae</taxon>
        <taxon>Xanthoceroideae</taxon>
        <taxon>Xanthoceras</taxon>
    </lineage>
</organism>
<protein>
    <submittedName>
        <fullName evidence="2">Uncharacterized protein</fullName>
    </submittedName>
</protein>
<evidence type="ECO:0000313" key="2">
    <source>
        <dbReference type="EMBL" id="KAH7513590.1"/>
    </source>
</evidence>
<dbReference type="InterPro" id="IPR038796">
    <property type="entry name" value="At1g76070-like"/>
</dbReference>
<proteinExistence type="predicted"/>
<dbReference type="EMBL" id="JAFEMO010000485">
    <property type="protein sequence ID" value="KAH7513590.1"/>
    <property type="molecule type" value="Genomic_DNA"/>
</dbReference>
<feature type="region of interest" description="Disordered" evidence="1">
    <location>
        <begin position="70"/>
        <end position="142"/>
    </location>
</feature>
<dbReference type="Proteomes" id="UP000827721">
    <property type="component" value="Unassembled WGS sequence"/>
</dbReference>
<accession>A0ABQ8GY24</accession>
<name>A0ABQ8GY24_9ROSI</name>
<dbReference type="PANTHER" id="PTHR34779">
    <property type="entry name" value="OS09G0542900 PROTEIN"/>
    <property type="match status" value="1"/>
</dbReference>
<feature type="compositionally biased region" description="Polar residues" evidence="1">
    <location>
        <begin position="123"/>
        <end position="137"/>
    </location>
</feature>